<dbReference type="EMBL" id="VJZE01000002">
    <property type="protein sequence ID" value="MPY38506.1"/>
    <property type="molecule type" value="Genomic_DNA"/>
</dbReference>
<protein>
    <submittedName>
        <fullName evidence="1">Uncharacterized protein</fullName>
    </submittedName>
</protein>
<keyword evidence="2" id="KW-1185">Reference proteome</keyword>
<dbReference type="Proteomes" id="UP000326979">
    <property type="component" value="Unassembled WGS sequence"/>
</dbReference>
<reference evidence="1 2" key="1">
    <citation type="submission" date="2019-07" db="EMBL/GenBank/DDBJ databases">
        <title>New species of Amycolatopsis and Streptomyces.</title>
        <authorList>
            <person name="Duangmal K."/>
            <person name="Teo W.F.A."/>
            <person name="Lipun K."/>
        </authorList>
    </citation>
    <scope>NUCLEOTIDE SEQUENCE [LARGE SCALE GENOMIC DNA]</scope>
    <source>
        <strain evidence="1 2">TISTR 2346</strain>
    </source>
</reference>
<name>A0A5N8VV02_9ACTN</name>
<dbReference type="RefSeq" id="WP_152779188.1">
    <property type="nucleotide sequence ID" value="NZ_BAABEQ010000029.1"/>
</dbReference>
<evidence type="ECO:0000313" key="1">
    <source>
        <dbReference type="EMBL" id="MPY38506.1"/>
    </source>
</evidence>
<proteinExistence type="predicted"/>
<sequence length="188" mass="20630">MDEDFIRRHDDLTPLLLDINSIPHLAATVDGDWVVIPVGDEEVRLNRGFLGVSYDFDGGGISSGQGSRTVGEIRPGLNAYWEDFSEENWDRDLTLSRGDLVGFAVEQVGASPFAANVVHALIGGLDDIPEVGLEGDLGDYEDVEAFADFEPDGEEGLRFLRALGDRYGDESPVRRRIEEYIAEGVTGR</sequence>
<dbReference type="AlphaFoldDB" id="A0A5N8VV02"/>
<accession>A0A5N8VV02</accession>
<dbReference type="OrthoDB" id="9962773at2"/>
<gene>
    <name evidence="1" type="ORF">FNH04_00555</name>
</gene>
<evidence type="ECO:0000313" key="2">
    <source>
        <dbReference type="Proteomes" id="UP000326979"/>
    </source>
</evidence>
<organism evidence="1 2">
    <name type="scientific">Streptomyces phyllanthi</name>
    <dbReference type="NCBI Taxonomy" id="1803180"/>
    <lineage>
        <taxon>Bacteria</taxon>
        <taxon>Bacillati</taxon>
        <taxon>Actinomycetota</taxon>
        <taxon>Actinomycetes</taxon>
        <taxon>Kitasatosporales</taxon>
        <taxon>Streptomycetaceae</taxon>
        <taxon>Streptomyces</taxon>
    </lineage>
</organism>
<comment type="caution">
    <text evidence="1">The sequence shown here is derived from an EMBL/GenBank/DDBJ whole genome shotgun (WGS) entry which is preliminary data.</text>
</comment>